<dbReference type="AlphaFoldDB" id="A0A6A5WZA7"/>
<dbReference type="Proteomes" id="UP000799779">
    <property type="component" value="Unassembled WGS sequence"/>
</dbReference>
<keyword evidence="2" id="KW-1185">Reference proteome</keyword>
<name>A0A6A5WZA7_9PLEO</name>
<protein>
    <submittedName>
        <fullName evidence="1">Uncharacterized protein</fullName>
    </submittedName>
</protein>
<dbReference type="EMBL" id="ML977557">
    <property type="protein sequence ID" value="KAF2007173.1"/>
    <property type="molecule type" value="Genomic_DNA"/>
</dbReference>
<reference evidence="1" key="1">
    <citation type="journal article" date="2020" name="Stud. Mycol.">
        <title>101 Dothideomycetes genomes: a test case for predicting lifestyles and emergence of pathogens.</title>
        <authorList>
            <person name="Haridas S."/>
            <person name="Albert R."/>
            <person name="Binder M."/>
            <person name="Bloem J."/>
            <person name="Labutti K."/>
            <person name="Salamov A."/>
            <person name="Andreopoulos B."/>
            <person name="Baker S."/>
            <person name="Barry K."/>
            <person name="Bills G."/>
            <person name="Bluhm B."/>
            <person name="Cannon C."/>
            <person name="Castanera R."/>
            <person name="Culley D."/>
            <person name="Daum C."/>
            <person name="Ezra D."/>
            <person name="Gonzalez J."/>
            <person name="Henrissat B."/>
            <person name="Kuo A."/>
            <person name="Liang C."/>
            <person name="Lipzen A."/>
            <person name="Lutzoni F."/>
            <person name="Magnuson J."/>
            <person name="Mondo S."/>
            <person name="Nolan M."/>
            <person name="Ohm R."/>
            <person name="Pangilinan J."/>
            <person name="Park H.-J."/>
            <person name="Ramirez L."/>
            <person name="Alfaro M."/>
            <person name="Sun H."/>
            <person name="Tritt A."/>
            <person name="Yoshinaga Y."/>
            <person name="Zwiers L.-H."/>
            <person name="Turgeon B."/>
            <person name="Goodwin S."/>
            <person name="Spatafora J."/>
            <person name="Crous P."/>
            <person name="Grigoriev I."/>
        </authorList>
    </citation>
    <scope>NUCLEOTIDE SEQUENCE</scope>
    <source>
        <strain evidence="1">CBS 123094</strain>
    </source>
</reference>
<organism evidence="1 2">
    <name type="scientific">Amniculicola lignicola CBS 123094</name>
    <dbReference type="NCBI Taxonomy" id="1392246"/>
    <lineage>
        <taxon>Eukaryota</taxon>
        <taxon>Fungi</taxon>
        <taxon>Dikarya</taxon>
        <taxon>Ascomycota</taxon>
        <taxon>Pezizomycotina</taxon>
        <taxon>Dothideomycetes</taxon>
        <taxon>Pleosporomycetidae</taxon>
        <taxon>Pleosporales</taxon>
        <taxon>Amniculicolaceae</taxon>
        <taxon>Amniculicola</taxon>
    </lineage>
</organism>
<sequence length="196" mass="22297">MAAMRAVTSLSKSVAIFSITNAQRVCPKKKERKKAESPSERKDSIYHMSTYLPTCHFRPHSPPPPFNIIHQHTQVQPKTSPFHLPSHAILQMTYPTLTSFPLQPKPTDHPMHPSCPMPPSTNDPRHSHRATILTRHASHWPTAPPYSQTGRMRERMSSCTVSLIYPGAESFECVTKRGRDCLLWVANRRGHVYRTV</sequence>
<evidence type="ECO:0000313" key="1">
    <source>
        <dbReference type="EMBL" id="KAF2007173.1"/>
    </source>
</evidence>
<evidence type="ECO:0000313" key="2">
    <source>
        <dbReference type="Proteomes" id="UP000799779"/>
    </source>
</evidence>
<proteinExistence type="predicted"/>
<accession>A0A6A5WZA7</accession>
<gene>
    <name evidence="1" type="ORF">P154DRAFT_114416</name>
</gene>